<dbReference type="OrthoDB" id="5907244at2759"/>
<gene>
    <name evidence="4" type="ORF">MENT_LOCUS52668</name>
</gene>
<name>A0A6V7XJ88_MELEN</name>
<feature type="compositionally biased region" description="Polar residues" evidence="2">
    <location>
        <begin position="44"/>
        <end position="63"/>
    </location>
</feature>
<proteinExistence type="predicted"/>
<accession>A0A6V7XJ88</accession>
<protein>
    <submittedName>
        <fullName evidence="4">Uncharacterized protein</fullName>
    </submittedName>
</protein>
<evidence type="ECO:0000256" key="2">
    <source>
        <dbReference type="SAM" id="MobiDB-lite"/>
    </source>
</evidence>
<evidence type="ECO:0000256" key="3">
    <source>
        <dbReference type="SAM" id="Phobius"/>
    </source>
</evidence>
<feature type="region of interest" description="Disordered" evidence="2">
    <location>
        <begin position="44"/>
        <end position="66"/>
    </location>
</feature>
<sequence length="245" mass="27901">MNANIGQNSTTNPIQNRNEMEQKRVFQPLPLGAFERNTNMRKSLQQFRSTSDLPRRTQWSGNAKRSAAAVALKQQQQRLLNANNNNSENQKKVEEVELKIKEITSSPPPIVVTNQILKDLIRPLNPTKNEIIPEPSNINCPTLVYDSKSSEEPLVVVESKQLKRVVEGTGNNNVEQQQSFWSKLCGKQSKKELSNNSKNRRKLIKEQKQTKKWTEFQCLLAWLLVPLLLFSGLAAIAIIIVIYNL</sequence>
<keyword evidence="3" id="KW-1133">Transmembrane helix</keyword>
<dbReference type="AlphaFoldDB" id="A0A6V7XJ88"/>
<dbReference type="EMBL" id="CAJEWN010001674">
    <property type="protein sequence ID" value="CAD2199292.1"/>
    <property type="molecule type" value="Genomic_DNA"/>
</dbReference>
<keyword evidence="3" id="KW-0812">Transmembrane</keyword>
<evidence type="ECO:0000256" key="1">
    <source>
        <dbReference type="SAM" id="Coils"/>
    </source>
</evidence>
<keyword evidence="3" id="KW-0472">Membrane</keyword>
<evidence type="ECO:0000313" key="4">
    <source>
        <dbReference type="EMBL" id="CAD2199292.1"/>
    </source>
</evidence>
<reference evidence="4 5" key="1">
    <citation type="submission" date="2020-08" db="EMBL/GenBank/DDBJ databases">
        <authorList>
            <person name="Koutsovoulos G."/>
            <person name="Danchin GJ E."/>
        </authorList>
    </citation>
    <scope>NUCLEOTIDE SEQUENCE [LARGE SCALE GENOMIC DNA]</scope>
</reference>
<keyword evidence="1" id="KW-0175">Coiled coil</keyword>
<evidence type="ECO:0000313" key="5">
    <source>
        <dbReference type="Proteomes" id="UP000580250"/>
    </source>
</evidence>
<feature type="transmembrane region" description="Helical" evidence="3">
    <location>
        <begin position="219"/>
        <end position="243"/>
    </location>
</feature>
<dbReference type="Proteomes" id="UP000580250">
    <property type="component" value="Unassembled WGS sequence"/>
</dbReference>
<comment type="caution">
    <text evidence="4">The sequence shown here is derived from an EMBL/GenBank/DDBJ whole genome shotgun (WGS) entry which is preliminary data.</text>
</comment>
<feature type="coiled-coil region" evidence="1">
    <location>
        <begin position="72"/>
        <end position="99"/>
    </location>
</feature>
<organism evidence="4 5">
    <name type="scientific">Meloidogyne enterolobii</name>
    <name type="common">Root-knot nematode worm</name>
    <name type="synonym">Meloidogyne mayaguensis</name>
    <dbReference type="NCBI Taxonomy" id="390850"/>
    <lineage>
        <taxon>Eukaryota</taxon>
        <taxon>Metazoa</taxon>
        <taxon>Ecdysozoa</taxon>
        <taxon>Nematoda</taxon>
        <taxon>Chromadorea</taxon>
        <taxon>Rhabditida</taxon>
        <taxon>Tylenchina</taxon>
        <taxon>Tylenchomorpha</taxon>
        <taxon>Tylenchoidea</taxon>
        <taxon>Meloidogynidae</taxon>
        <taxon>Meloidogyninae</taxon>
        <taxon>Meloidogyne</taxon>
    </lineage>
</organism>